<dbReference type="AlphaFoldDB" id="A0A1H6ZZU9"/>
<gene>
    <name evidence="2" type="ORF">SAMN05192553_105162</name>
</gene>
<accession>A0A1H6ZZU9</accession>
<dbReference type="OrthoDB" id="1002918at2"/>
<evidence type="ECO:0000313" key="2">
    <source>
        <dbReference type="EMBL" id="SEJ57187.1"/>
    </source>
</evidence>
<keyword evidence="3" id="KW-1185">Reference proteome</keyword>
<dbReference type="Proteomes" id="UP000199403">
    <property type="component" value="Unassembled WGS sequence"/>
</dbReference>
<evidence type="ECO:0000256" key="1">
    <source>
        <dbReference type="SAM" id="SignalP"/>
    </source>
</evidence>
<evidence type="ECO:0000313" key="3">
    <source>
        <dbReference type="Proteomes" id="UP000199403"/>
    </source>
</evidence>
<evidence type="ECO:0008006" key="4">
    <source>
        <dbReference type="Google" id="ProtNLM"/>
    </source>
</evidence>
<protein>
    <recommendedName>
        <fullName evidence="4">DUF4426 domain-containing protein</fullName>
    </recommendedName>
</protein>
<name>A0A1H6ZZU9_9BACT</name>
<reference evidence="3" key="1">
    <citation type="submission" date="2016-10" db="EMBL/GenBank/DDBJ databases">
        <authorList>
            <person name="Varghese N."/>
            <person name="Submissions S."/>
        </authorList>
    </citation>
    <scope>NUCLEOTIDE SEQUENCE [LARGE SCALE GENOMIC DNA]</scope>
    <source>
        <strain evidence="3">IBRC-M 10761</strain>
    </source>
</reference>
<sequence>MKKLLVFFFFLSSLLPLIARQVQVAEPEFSGIVLLVRTEQLGEPLEKQKASTGSKASVGVALFGVSKAKGMNLVDKAKSPVRTETGENVRLLVKADQNTRDPIEIINVFLLESDPDKNRRLITTGTVNFNKTTAADIDFLPFTASK</sequence>
<proteinExistence type="predicted"/>
<dbReference type="STRING" id="1416801.SAMN05192553_105162"/>
<feature type="signal peptide" evidence="1">
    <location>
        <begin position="1"/>
        <end position="19"/>
    </location>
</feature>
<dbReference type="EMBL" id="FNZH01000005">
    <property type="protein sequence ID" value="SEJ57187.1"/>
    <property type="molecule type" value="Genomic_DNA"/>
</dbReference>
<organism evidence="2 3">
    <name type="scientific">Cyclobacterium xiamenense</name>
    <dbReference type="NCBI Taxonomy" id="1297121"/>
    <lineage>
        <taxon>Bacteria</taxon>
        <taxon>Pseudomonadati</taxon>
        <taxon>Bacteroidota</taxon>
        <taxon>Cytophagia</taxon>
        <taxon>Cytophagales</taxon>
        <taxon>Cyclobacteriaceae</taxon>
        <taxon>Cyclobacterium</taxon>
    </lineage>
</organism>
<dbReference type="RefSeq" id="WP_092176529.1">
    <property type="nucleotide sequence ID" value="NZ_FNZH01000005.1"/>
</dbReference>
<feature type="chain" id="PRO_5011697273" description="DUF4426 domain-containing protein" evidence="1">
    <location>
        <begin position="20"/>
        <end position="146"/>
    </location>
</feature>
<keyword evidence="1" id="KW-0732">Signal</keyword>